<organism evidence="2 4">
    <name type="scientific">Carya illinoinensis</name>
    <name type="common">Pecan</name>
    <dbReference type="NCBI Taxonomy" id="32201"/>
    <lineage>
        <taxon>Eukaryota</taxon>
        <taxon>Viridiplantae</taxon>
        <taxon>Streptophyta</taxon>
        <taxon>Embryophyta</taxon>
        <taxon>Tracheophyta</taxon>
        <taxon>Spermatophyta</taxon>
        <taxon>Magnoliopsida</taxon>
        <taxon>eudicotyledons</taxon>
        <taxon>Gunneridae</taxon>
        <taxon>Pentapetalae</taxon>
        <taxon>rosids</taxon>
        <taxon>fabids</taxon>
        <taxon>Fagales</taxon>
        <taxon>Juglandaceae</taxon>
        <taxon>Carya</taxon>
    </lineage>
</organism>
<reference evidence="3" key="2">
    <citation type="submission" date="2021-01" db="EMBL/GenBank/DDBJ databases">
        <authorList>
            <person name="Lovell J.T."/>
            <person name="Bentley N."/>
            <person name="Bhattarai G."/>
            <person name="Jenkins J.W."/>
            <person name="Sreedasyam A."/>
            <person name="Alarcon Y."/>
            <person name="Bock C."/>
            <person name="Boston L."/>
            <person name="Carlson J."/>
            <person name="Cervantes K."/>
            <person name="Clermont K."/>
            <person name="Krom N."/>
            <person name="Kubenka K."/>
            <person name="Mamidi S."/>
            <person name="Mattison C."/>
            <person name="Monteros M."/>
            <person name="Pisani C."/>
            <person name="Plott C."/>
            <person name="Rajasekar S."/>
            <person name="Rhein H.S."/>
            <person name="Rohla C."/>
            <person name="Song M."/>
            <person name="Hilaire R.S."/>
            <person name="Shu S."/>
            <person name="Wells L."/>
            <person name="Wang X."/>
            <person name="Webber J."/>
            <person name="Heerema R.J."/>
            <person name="Klein P."/>
            <person name="Conner P."/>
            <person name="Grauke L."/>
            <person name="Grimwood J."/>
            <person name="Schmutz J."/>
            <person name="Randall J.J."/>
        </authorList>
    </citation>
    <scope>NUCLEOTIDE SEQUENCE</scope>
    <source>
        <tissue evidence="3">Leaf</tissue>
    </source>
</reference>
<keyword evidence="1" id="KW-1133">Transmembrane helix</keyword>
<evidence type="ECO:0008006" key="5">
    <source>
        <dbReference type="Google" id="ProtNLM"/>
    </source>
</evidence>
<comment type="caution">
    <text evidence="2">The sequence shown here is derived from an EMBL/GenBank/DDBJ whole genome shotgun (WGS) entry which is preliminary data.</text>
</comment>
<accession>A0A8T1PU69</accession>
<proteinExistence type="predicted"/>
<feature type="transmembrane region" description="Helical" evidence="1">
    <location>
        <begin position="238"/>
        <end position="262"/>
    </location>
</feature>
<feature type="transmembrane region" description="Helical" evidence="1">
    <location>
        <begin position="26"/>
        <end position="45"/>
    </location>
</feature>
<dbReference type="AlphaFoldDB" id="A0A8T1PU69"/>
<dbReference type="PANTHER" id="PTHR37172">
    <property type="entry name" value="TRANSMEMBRANE PROTEIN"/>
    <property type="match status" value="1"/>
</dbReference>
<evidence type="ECO:0000256" key="1">
    <source>
        <dbReference type="SAM" id="Phobius"/>
    </source>
</evidence>
<dbReference type="PANTHER" id="PTHR37172:SF3">
    <property type="entry name" value="TRANSMEMBRANE PROTEIN"/>
    <property type="match status" value="1"/>
</dbReference>
<sequence length="283" mass="31766">MVWLNWQHQKFKHLLNPPALSLRQPFYILTITLLNLLLPLSFLLLSRFSNARYYLLSLEVDSFPSSQLSSFLSSFLPSVLYLLVSIISTTTLVHSLTGKVTITSESLKPVLRPRLYIAWPFICTLQVCIGLGIEGSIAAGINDCSSSTVGMERSLLSRLIFFLGLHETMLHWSRVVVRPVVDDTFFGVATEERWAEMAAMAASFGTLWWWKLRNEVESLVAVAEFKGSEVADFVAWGLYYLTVTIGMIKIVKGFMWLGMLLLCRRAGIRGSSPDSSTGDEDKV</sequence>
<evidence type="ECO:0000313" key="4">
    <source>
        <dbReference type="Proteomes" id="UP000811609"/>
    </source>
</evidence>
<feature type="transmembrane region" description="Helical" evidence="1">
    <location>
        <begin position="75"/>
        <end position="96"/>
    </location>
</feature>
<evidence type="ECO:0000313" key="2">
    <source>
        <dbReference type="EMBL" id="KAG6644971.1"/>
    </source>
</evidence>
<dbReference type="Proteomes" id="UP000811609">
    <property type="component" value="Chromosome 8"/>
</dbReference>
<protein>
    <recommendedName>
        <fullName evidence="5">Transmembrane protein</fullName>
    </recommendedName>
</protein>
<name>A0A8T1PU69_CARIL</name>
<evidence type="ECO:0000313" key="3">
    <source>
        <dbReference type="EMBL" id="KAG6700014.1"/>
    </source>
</evidence>
<reference evidence="2" key="1">
    <citation type="submission" date="2020-12" db="EMBL/GenBank/DDBJ databases">
        <title>WGS assembly of Carya illinoinensis cv. Pawnee.</title>
        <authorList>
            <person name="Platts A."/>
            <person name="Shu S."/>
            <person name="Wright S."/>
            <person name="Barry K."/>
            <person name="Edger P."/>
            <person name="Pires J.C."/>
            <person name="Schmutz J."/>
        </authorList>
    </citation>
    <scope>NUCLEOTIDE SEQUENCE</scope>
    <source>
        <tissue evidence="2">Leaf</tissue>
    </source>
</reference>
<dbReference type="OrthoDB" id="1913803at2759"/>
<dbReference type="EMBL" id="CM031816">
    <property type="protein sequence ID" value="KAG6644971.1"/>
    <property type="molecule type" value="Genomic_DNA"/>
</dbReference>
<keyword evidence="4" id="KW-1185">Reference proteome</keyword>
<gene>
    <name evidence="2" type="ORF">CIPAW_08G089200</name>
    <name evidence="3" type="ORF">I3842_08G089900</name>
</gene>
<feature type="transmembrane region" description="Helical" evidence="1">
    <location>
        <begin position="116"/>
        <end position="134"/>
    </location>
</feature>
<dbReference type="Proteomes" id="UP000811246">
    <property type="component" value="Chromosome 8"/>
</dbReference>
<keyword evidence="1" id="KW-0812">Transmembrane</keyword>
<dbReference type="EMBL" id="CM031832">
    <property type="protein sequence ID" value="KAG6700014.1"/>
    <property type="molecule type" value="Genomic_DNA"/>
</dbReference>
<keyword evidence="1" id="KW-0472">Membrane</keyword>